<keyword evidence="1" id="KW-0472">Membrane</keyword>
<feature type="transmembrane region" description="Helical" evidence="1">
    <location>
        <begin position="614"/>
        <end position="634"/>
    </location>
</feature>
<keyword evidence="1" id="KW-1133">Transmembrane helix</keyword>
<feature type="transmembrane region" description="Helical" evidence="1">
    <location>
        <begin position="374"/>
        <end position="405"/>
    </location>
</feature>
<dbReference type="Proteomes" id="UP001597497">
    <property type="component" value="Unassembled WGS sequence"/>
</dbReference>
<dbReference type="EMBL" id="JBHUMM010000023">
    <property type="protein sequence ID" value="MFD2672040.1"/>
    <property type="molecule type" value="Genomic_DNA"/>
</dbReference>
<dbReference type="RefSeq" id="WP_379929626.1">
    <property type="nucleotide sequence ID" value="NZ_JBHUMM010000023.1"/>
</dbReference>
<accession>A0ABW5RAF8</accession>
<name>A0ABW5RAF8_9BACL</name>
<sequence>MLQKWNKPVQRLLWGLVILGMIASLPLIANRLNVEQSSKGVEIVFDYTDLLTIAKFESNPEPFIADKLVELKQSGVTTLALYENSLTDFQNQHLLKVYSQEQVTDMFGDPRIEATQSTYVLFKDEASYERLLPVIEEAFGNRGIDTRPWEWPNGTPGLIIEETLESARIVPMAPDFQLVSDLQSAGFEIVMRLSDDRMLDTAQLEQLVQKLARYEIDWIVFGGDAVTGYQGEAEQGTLTSLATFMAQYGVGFGLIETDPSKPGQKGTEKLAYLTDYEVVRLHSIMERETSQSAKRLADRIVLAVEDRNIRMIYLNADVSRDIDNATYKNTLENLQTALSGEHGAVKRLESAGFELGQAEPFEGQSSKWDKPLKLILLIGGIALISLLAGSFFSVLALPVFMIGLVGTAGLYVLSSKLLLQAMALGVGIAAPSLSVILIMRSLQMNREHHGQSSGNRSSASIYVQAFIKFLIACMLTGTAFFYMAGLLSGMTYWLRIDLFRGVSLLKLAPIAIVGVYYVGFAHQRGTAQTMTQLKRILFANIKVIYVVAAGLLGVVILYYLSRAGNAGQTLPFEMQFRTFLENTLQVRPRTQEFLIAHPLFIFAAYMVMKYRSGLYLFVFAVIGQLSMVNTFTHLHTPLHISAIRVGYGMLLGALVSLLLILAWELIVVKGWKQWKLKLGES</sequence>
<keyword evidence="3" id="KW-1185">Reference proteome</keyword>
<dbReference type="InterPro" id="IPR043748">
    <property type="entry name" value="DUF5693"/>
</dbReference>
<feature type="transmembrane region" description="Helical" evidence="1">
    <location>
        <begin position="12"/>
        <end position="29"/>
    </location>
</feature>
<protein>
    <submittedName>
        <fullName evidence="2">DUF5693 family protein</fullName>
    </submittedName>
</protein>
<gene>
    <name evidence="2" type="ORF">ACFSUC_10530</name>
</gene>
<evidence type="ECO:0000313" key="3">
    <source>
        <dbReference type="Proteomes" id="UP001597497"/>
    </source>
</evidence>
<feature type="transmembrane region" description="Helical" evidence="1">
    <location>
        <begin position="646"/>
        <end position="668"/>
    </location>
</feature>
<dbReference type="Pfam" id="PF18949">
    <property type="entry name" value="DUF5693"/>
    <property type="match status" value="1"/>
</dbReference>
<feature type="transmembrane region" description="Helical" evidence="1">
    <location>
        <begin position="543"/>
        <end position="561"/>
    </location>
</feature>
<keyword evidence="1" id="KW-0812">Transmembrane</keyword>
<evidence type="ECO:0000313" key="2">
    <source>
        <dbReference type="EMBL" id="MFD2672040.1"/>
    </source>
</evidence>
<feature type="transmembrane region" description="Helical" evidence="1">
    <location>
        <begin position="504"/>
        <end position="522"/>
    </location>
</feature>
<reference evidence="3" key="1">
    <citation type="journal article" date="2019" name="Int. J. Syst. Evol. Microbiol.">
        <title>The Global Catalogue of Microorganisms (GCM) 10K type strain sequencing project: providing services to taxonomists for standard genome sequencing and annotation.</title>
        <authorList>
            <consortium name="The Broad Institute Genomics Platform"/>
            <consortium name="The Broad Institute Genome Sequencing Center for Infectious Disease"/>
            <person name="Wu L."/>
            <person name="Ma J."/>
        </authorList>
    </citation>
    <scope>NUCLEOTIDE SEQUENCE [LARGE SCALE GENOMIC DNA]</scope>
    <source>
        <strain evidence="3">KCTC 33676</strain>
    </source>
</reference>
<comment type="caution">
    <text evidence="2">The sequence shown here is derived from an EMBL/GenBank/DDBJ whole genome shotgun (WGS) entry which is preliminary data.</text>
</comment>
<organism evidence="2 3">
    <name type="scientific">Marinicrinis sediminis</name>
    <dbReference type="NCBI Taxonomy" id="1652465"/>
    <lineage>
        <taxon>Bacteria</taxon>
        <taxon>Bacillati</taxon>
        <taxon>Bacillota</taxon>
        <taxon>Bacilli</taxon>
        <taxon>Bacillales</taxon>
        <taxon>Paenibacillaceae</taxon>
    </lineage>
</organism>
<feature type="transmembrane region" description="Helical" evidence="1">
    <location>
        <begin position="417"/>
        <end position="438"/>
    </location>
</feature>
<proteinExistence type="predicted"/>
<feature type="transmembrane region" description="Helical" evidence="1">
    <location>
        <begin position="459"/>
        <end position="484"/>
    </location>
</feature>
<evidence type="ECO:0000256" key="1">
    <source>
        <dbReference type="SAM" id="Phobius"/>
    </source>
</evidence>